<dbReference type="Pfam" id="PF02875">
    <property type="entry name" value="Mur_ligase_C"/>
    <property type="match status" value="1"/>
</dbReference>
<dbReference type="NCBIfam" id="TIGR01143">
    <property type="entry name" value="murF"/>
    <property type="match status" value="1"/>
</dbReference>
<comment type="caution">
    <text evidence="10">Lacks conserved residue(s) required for the propagation of feature annotation.</text>
</comment>
<dbReference type="GO" id="GO:0051301">
    <property type="term" value="P:cell division"/>
    <property type="evidence" value="ECO:0007669"/>
    <property type="project" value="UniProtKB-KW"/>
</dbReference>
<comment type="subcellular location">
    <subcellularLocation>
        <location evidence="10 11">Cytoplasm</location>
    </subcellularLocation>
</comment>
<evidence type="ECO:0000259" key="13">
    <source>
        <dbReference type="Pfam" id="PF02875"/>
    </source>
</evidence>
<dbReference type="GO" id="GO:0008766">
    <property type="term" value="F:UDP-N-acetylmuramoylalanyl-D-glutamyl-2,6-diaminopimelate-D-alanyl-D-alanine ligase activity"/>
    <property type="evidence" value="ECO:0007669"/>
    <property type="project" value="RHEA"/>
</dbReference>
<evidence type="ECO:0000256" key="9">
    <source>
        <dbReference type="ARBA" id="ARBA00023316"/>
    </source>
</evidence>
<keyword evidence="16" id="KW-1185">Reference proteome</keyword>
<dbReference type="RefSeq" id="WP_048449744.1">
    <property type="nucleotide sequence ID" value="NZ_JBNNPJ010000030.1"/>
</dbReference>
<dbReference type="HAMAP" id="MF_02019">
    <property type="entry name" value="MurF"/>
    <property type="match status" value="1"/>
</dbReference>
<dbReference type="Gene3D" id="3.90.190.20">
    <property type="entry name" value="Mur ligase, C-terminal domain"/>
    <property type="match status" value="1"/>
</dbReference>
<dbReference type="Gene3D" id="3.40.1390.10">
    <property type="entry name" value="MurE/MurF, N-terminal domain"/>
    <property type="match status" value="1"/>
</dbReference>
<dbReference type="NCBIfam" id="NF010693">
    <property type="entry name" value="PRK14093.1"/>
    <property type="match status" value="1"/>
</dbReference>
<comment type="function">
    <text evidence="10 11">Involved in cell wall formation. Catalyzes the final step in the synthesis of UDP-N-acetylmuramoyl-pentapeptide, the precursor of murein.</text>
</comment>
<keyword evidence="7 10" id="KW-0573">Peptidoglycan synthesis</keyword>
<dbReference type="GO" id="GO:0071555">
    <property type="term" value="P:cell wall organization"/>
    <property type="evidence" value="ECO:0007669"/>
    <property type="project" value="UniProtKB-KW"/>
</dbReference>
<evidence type="ECO:0000256" key="2">
    <source>
        <dbReference type="ARBA" id="ARBA00022598"/>
    </source>
</evidence>
<comment type="similarity">
    <text evidence="10">Belongs to the MurCDEF family. MurF subfamily.</text>
</comment>
<feature type="domain" description="Mur ligase N-terminal catalytic" evidence="12">
    <location>
        <begin position="29"/>
        <end position="110"/>
    </location>
</feature>
<feature type="domain" description="Mur ligase central" evidence="14">
    <location>
        <begin position="123"/>
        <end position="313"/>
    </location>
</feature>
<dbReference type="InterPro" id="IPR005863">
    <property type="entry name" value="UDP-N-AcMur_synth"/>
</dbReference>
<organism evidence="15 16">
    <name type="scientific">Methylobacterium tarhaniae</name>
    <dbReference type="NCBI Taxonomy" id="1187852"/>
    <lineage>
        <taxon>Bacteria</taxon>
        <taxon>Pseudomonadati</taxon>
        <taxon>Pseudomonadota</taxon>
        <taxon>Alphaproteobacteria</taxon>
        <taxon>Hyphomicrobiales</taxon>
        <taxon>Methylobacteriaceae</taxon>
        <taxon>Methylobacterium</taxon>
    </lineage>
</organism>
<evidence type="ECO:0000259" key="14">
    <source>
        <dbReference type="Pfam" id="PF08245"/>
    </source>
</evidence>
<dbReference type="SUPFAM" id="SSF63418">
    <property type="entry name" value="MurE/MurF N-terminal domain"/>
    <property type="match status" value="1"/>
</dbReference>
<accession>A0A0J6TDZ5</accession>
<dbReference type="GO" id="GO:0005524">
    <property type="term" value="F:ATP binding"/>
    <property type="evidence" value="ECO:0007669"/>
    <property type="project" value="UniProtKB-UniRule"/>
</dbReference>
<dbReference type="EC" id="6.3.2.10" evidence="10 11"/>
<dbReference type="InterPro" id="IPR013221">
    <property type="entry name" value="Mur_ligase_cen"/>
</dbReference>
<dbReference type="Pfam" id="PF01225">
    <property type="entry name" value="Mur_ligase"/>
    <property type="match status" value="1"/>
</dbReference>
<dbReference type="SUPFAM" id="SSF53623">
    <property type="entry name" value="MurD-like peptide ligases, catalytic domain"/>
    <property type="match status" value="1"/>
</dbReference>
<comment type="pathway">
    <text evidence="10 11">Cell wall biogenesis; peptidoglycan biosynthesis.</text>
</comment>
<dbReference type="InterPro" id="IPR035911">
    <property type="entry name" value="MurE/MurF_N"/>
</dbReference>
<protein>
    <recommendedName>
        <fullName evidence="10 11">UDP-N-acetylmuramoyl-tripeptide--D-alanyl-D-alanine ligase</fullName>
        <ecNumber evidence="10 11">6.3.2.10</ecNumber>
    </recommendedName>
    <alternativeName>
        <fullName evidence="10">D-alanyl-D-alanine-adding enzyme</fullName>
    </alternativeName>
</protein>
<name>A0A0J6TDZ5_9HYPH</name>
<dbReference type="UniPathway" id="UPA00219"/>
<dbReference type="EMBL" id="LABZ01000026">
    <property type="protein sequence ID" value="KMO44097.1"/>
    <property type="molecule type" value="Genomic_DNA"/>
</dbReference>
<keyword evidence="6 10" id="KW-0133">Cell shape</keyword>
<dbReference type="GO" id="GO:0008360">
    <property type="term" value="P:regulation of cell shape"/>
    <property type="evidence" value="ECO:0007669"/>
    <property type="project" value="UniProtKB-KW"/>
</dbReference>
<comment type="catalytic activity">
    <reaction evidence="10 11">
        <text>D-alanyl-D-alanine + UDP-N-acetyl-alpha-D-muramoyl-L-alanyl-gamma-D-glutamyl-meso-2,6-diaminopimelate + ATP = UDP-N-acetyl-alpha-D-muramoyl-L-alanyl-gamma-D-glutamyl-meso-2,6-diaminopimeloyl-D-alanyl-D-alanine + ADP + phosphate + H(+)</text>
        <dbReference type="Rhea" id="RHEA:28374"/>
        <dbReference type="ChEBI" id="CHEBI:15378"/>
        <dbReference type="ChEBI" id="CHEBI:30616"/>
        <dbReference type="ChEBI" id="CHEBI:43474"/>
        <dbReference type="ChEBI" id="CHEBI:57822"/>
        <dbReference type="ChEBI" id="CHEBI:61386"/>
        <dbReference type="ChEBI" id="CHEBI:83905"/>
        <dbReference type="ChEBI" id="CHEBI:456216"/>
        <dbReference type="EC" id="6.3.2.10"/>
    </reaction>
</comment>
<dbReference type="PANTHER" id="PTHR43024">
    <property type="entry name" value="UDP-N-ACETYLMURAMOYL-TRIPEPTIDE--D-ALANYL-D-ALANINE LIGASE"/>
    <property type="match status" value="1"/>
</dbReference>
<feature type="domain" description="Mur ligase C-terminal" evidence="13">
    <location>
        <begin position="350"/>
        <end position="460"/>
    </location>
</feature>
<evidence type="ECO:0000256" key="8">
    <source>
        <dbReference type="ARBA" id="ARBA00023306"/>
    </source>
</evidence>
<evidence type="ECO:0000256" key="1">
    <source>
        <dbReference type="ARBA" id="ARBA00022490"/>
    </source>
</evidence>
<dbReference type="PATRIC" id="fig|1187852.3.peg.3793"/>
<comment type="caution">
    <text evidence="15">The sequence shown here is derived from an EMBL/GenBank/DDBJ whole genome shotgun (WGS) entry which is preliminary data.</text>
</comment>
<dbReference type="SUPFAM" id="SSF53244">
    <property type="entry name" value="MurD-like peptide ligases, peptide-binding domain"/>
    <property type="match status" value="1"/>
</dbReference>
<dbReference type="InterPro" id="IPR051046">
    <property type="entry name" value="MurCDEF_CellWall_CoF430Synth"/>
</dbReference>
<keyword evidence="1 10" id="KW-0963">Cytoplasm</keyword>
<evidence type="ECO:0000256" key="3">
    <source>
        <dbReference type="ARBA" id="ARBA00022618"/>
    </source>
</evidence>
<dbReference type="Gene3D" id="3.40.1190.10">
    <property type="entry name" value="Mur-like, catalytic domain"/>
    <property type="match status" value="1"/>
</dbReference>
<dbReference type="Proteomes" id="UP000036449">
    <property type="component" value="Unassembled WGS sequence"/>
</dbReference>
<reference evidence="15 16" key="1">
    <citation type="submission" date="2015-03" db="EMBL/GenBank/DDBJ databases">
        <title>Genome sequencing of Methylobacterium tarhaniae DSM 25844.</title>
        <authorList>
            <person name="Chaudhry V."/>
            <person name="Patil P.B."/>
        </authorList>
    </citation>
    <scope>NUCLEOTIDE SEQUENCE [LARGE SCALE GENOMIC DNA]</scope>
    <source>
        <strain evidence="15 16">DSM 25844</strain>
    </source>
</reference>
<dbReference type="PANTHER" id="PTHR43024:SF1">
    <property type="entry name" value="UDP-N-ACETYLMURAMOYL-TRIPEPTIDE--D-ALANYL-D-ALANINE LIGASE"/>
    <property type="match status" value="1"/>
</dbReference>
<dbReference type="GO" id="GO:0005737">
    <property type="term" value="C:cytoplasm"/>
    <property type="evidence" value="ECO:0007669"/>
    <property type="project" value="UniProtKB-SubCell"/>
</dbReference>
<keyword evidence="4 10" id="KW-0547">Nucleotide-binding</keyword>
<dbReference type="GO" id="GO:0009252">
    <property type="term" value="P:peptidoglycan biosynthetic process"/>
    <property type="evidence" value="ECO:0007669"/>
    <property type="project" value="UniProtKB-UniRule"/>
</dbReference>
<keyword evidence="5 10" id="KW-0067">ATP-binding</keyword>
<dbReference type="GO" id="GO:0047480">
    <property type="term" value="F:UDP-N-acetylmuramoyl-tripeptide-D-alanyl-D-alanine ligase activity"/>
    <property type="evidence" value="ECO:0007669"/>
    <property type="project" value="UniProtKB-UniRule"/>
</dbReference>
<keyword evidence="2 10" id="KW-0436">Ligase</keyword>
<evidence type="ECO:0000256" key="11">
    <source>
        <dbReference type="RuleBase" id="RU004136"/>
    </source>
</evidence>
<evidence type="ECO:0000256" key="10">
    <source>
        <dbReference type="HAMAP-Rule" id="MF_02019"/>
    </source>
</evidence>
<dbReference type="Pfam" id="PF08245">
    <property type="entry name" value="Mur_ligase_M"/>
    <property type="match status" value="1"/>
</dbReference>
<evidence type="ECO:0000256" key="4">
    <source>
        <dbReference type="ARBA" id="ARBA00022741"/>
    </source>
</evidence>
<evidence type="ECO:0000259" key="12">
    <source>
        <dbReference type="Pfam" id="PF01225"/>
    </source>
</evidence>
<evidence type="ECO:0000256" key="7">
    <source>
        <dbReference type="ARBA" id="ARBA00022984"/>
    </source>
</evidence>
<keyword evidence="3 10" id="KW-0132">Cell division</keyword>
<dbReference type="InterPro" id="IPR036615">
    <property type="entry name" value="Mur_ligase_C_dom_sf"/>
</dbReference>
<evidence type="ECO:0000313" key="16">
    <source>
        <dbReference type="Proteomes" id="UP000036449"/>
    </source>
</evidence>
<dbReference type="OrthoDB" id="9801978at2"/>
<proteinExistence type="inferred from homology"/>
<dbReference type="InterPro" id="IPR000713">
    <property type="entry name" value="Mur_ligase_N"/>
</dbReference>
<gene>
    <name evidence="10" type="primary">murF</name>
    <name evidence="15" type="ORF">VQ03_04900</name>
</gene>
<dbReference type="InterPro" id="IPR004101">
    <property type="entry name" value="Mur_ligase_C"/>
</dbReference>
<keyword evidence="8 10" id="KW-0131">Cell cycle</keyword>
<dbReference type="InterPro" id="IPR036565">
    <property type="entry name" value="Mur-like_cat_sf"/>
</dbReference>
<evidence type="ECO:0000256" key="5">
    <source>
        <dbReference type="ARBA" id="ARBA00022840"/>
    </source>
</evidence>
<evidence type="ECO:0000313" key="15">
    <source>
        <dbReference type="EMBL" id="KMO44097.1"/>
    </source>
</evidence>
<dbReference type="AlphaFoldDB" id="A0A0J6TDZ5"/>
<sequence length="490" mass="51279">MTEPLWTLDDAAAAMGGRVVADDAAARNLSGISIDTRTLKVGDLFFAIKGEARDGHDFVRDALTRGAGAAVVAEERAADLGAAGPLIAVPARGEARDEDVVLAAMRDLAVASRARTAARVLAVTGSVGKTGTKEALRHVLAAQGTTHASVASYNNHWGVPLTLSRMPASSEFGVFEVGMNHAGEIAPLTRLVRPEIAIVTTVEPVHIEHFRSLSGIADAKGEIFYGLEPGGVAIINRDNPNFERLKAHALASRAGRVVSFGEHREADVRAERIVMRPDLSIVDVRAMGLPVTYQLGTPGRHTALNSLAVVAAVQALGADLALAALSLAQLRPPAGRGARSMLRVGHGEALLVDESYNANPASVRAALSTLAGVETGGRRIAVLGDMMELGADAPRLHRELAQAVEEHGIDLVFTAGPLMQELFDALPASRRAGARQSSAELVDPVVEALRPGDAVMVKGSNSTRMGRIVEALKARYGGANDQDLAVGRSG</sequence>
<evidence type="ECO:0000256" key="6">
    <source>
        <dbReference type="ARBA" id="ARBA00022960"/>
    </source>
</evidence>
<keyword evidence="9 10" id="KW-0961">Cell wall biogenesis/degradation</keyword>